<proteinExistence type="predicted"/>
<evidence type="ECO:0000313" key="2">
    <source>
        <dbReference type="EMBL" id="MBO1360615.1"/>
    </source>
</evidence>
<protein>
    <submittedName>
        <fullName evidence="2">Uncharacterized protein</fullName>
    </submittedName>
</protein>
<dbReference type="RefSeq" id="WP_207881875.1">
    <property type="nucleotide sequence ID" value="NZ_JAFVMF010000012.1"/>
</dbReference>
<keyword evidence="1" id="KW-0812">Transmembrane</keyword>
<dbReference type="EMBL" id="JAFVMF010000012">
    <property type="protein sequence ID" value="MBO1360615.1"/>
    <property type="molecule type" value="Genomic_DNA"/>
</dbReference>
<sequence>MDTPDTDSIRSPFATTREFDKLEAKVDTLSHDLTAWKATSEIRAQESNRKLDFLIDREKKREDRETEQAGAVKYGIKLWSIVSSGSLFGALVTAYTIAKQMGWVH</sequence>
<dbReference type="Proteomes" id="UP000664771">
    <property type="component" value="Unassembled WGS sequence"/>
</dbReference>
<gene>
    <name evidence="2" type="ORF">J2D73_12535</name>
</gene>
<name>A0ABS3LXG3_9PROT</name>
<evidence type="ECO:0000313" key="3">
    <source>
        <dbReference type="Proteomes" id="UP000664771"/>
    </source>
</evidence>
<keyword evidence="1" id="KW-0472">Membrane</keyword>
<accession>A0ABS3LXG3</accession>
<reference evidence="2 3" key="1">
    <citation type="submission" date="2021-03" db="EMBL/GenBank/DDBJ databases">
        <title>The complete genome sequence of Acetobacter sacchari TBRC 11175.</title>
        <authorList>
            <person name="Charoenyingcharoen P."/>
            <person name="Yukphan P."/>
        </authorList>
    </citation>
    <scope>NUCLEOTIDE SEQUENCE [LARGE SCALE GENOMIC DNA]</scope>
    <source>
        <strain evidence="2 3">TBRC 11175</strain>
    </source>
</reference>
<organism evidence="2 3">
    <name type="scientific">Acetobacter sacchari</name>
    <dbReference type="NCBI Taxonomy" id="2661687"/>
    <lineage>
        <taxon>Bacteria</taxon>
        <taxon>Pseudomonadati</taxon>
        <taxon>Pseudomonadota</taxon>
        <taxon>Alphaproteobacteria</taxon>
        <taxon>Acetobacterales</taxon>
        <taxon>Acetobacteraceae</taxon>
        <taxon>Acetobacter</taxon>
    </lineage>
</organism>
<feature type="transmembrane region" description="Helical" evidence="1">
    <location>
        <begin position="78"/>
        <end position="98"/>
    </location>
</feature>
<keyword evidence="3" id="KW-1185">Reference proteome</keyword>
<comment type="caution">
    <text evidence="2">The sequence shown here is derived from an EMBL/GenBank/DDBJ whole genome shotgun (WGS) entry which is preliminary data.</text>
</comment>
<keyword evidence="1" id="KW-1133">Transmembrane helix</keyword>
<evidence type="ECO:0000256" key="1">
    <source>
        <dbReference type="SAM" id="Phobius"/>
    </source>
</evidence>